<feature type="region of interest" description="Disordered" evidence="1">
    <location>
        <begin position="56"/>
        <end position="138"/>
    </location>
</feature>
<feature type="region of interest" description="Disordered" evidence="1">
    <location>
        <begin position="265"/>
        <end position="293"/>
    </location>
</feature>
<evidence type="ECO:0000256" key="1">
    <source>
        <dbReference type="SAM" id="MobiDB-lite"/>
    </source>
</evidence>
<protein>
    <submittedName>
        <fullName evidence="3">CXXC1, SPP1, CPS40</fullName>
    </submittedName>
</protein>
<sequence>MDTVDDVTDDLMGLPGFVRRNLLLMRELDVKFDSLLNDAKQKEHGVLTTLFEQPAASALAEERAEPREEGSPAPLKRQGSEGERGAAKGRGSKQKQTSDAKAKSPGGDAKRQCRGNAAQSPNEPGAAAEPESSPASIDPEVQQEIEAIQQLRMDAMYLMQEKLAVNDQVTCMLKHEYEYLKVVFDNMYREMETSGQMTEKLRASFTVNKAKSQAPIESVLSSTEQDILGVGPAAPAAEAEAEAAAAPATAATATRSGSLRSLSPLSLASESASNASSAVKQESGDSAERLTKG</sequence>
<accession>A0AAV4M2K5</accession>
<gene>
    <name evidence="3" type="ORF">BcabD6B2_55410</name>
</gene>
<feature type="domain" description="Inhibitor of growth protein N-terminal histone-binding" evidence="2">
    <location>
        <begin position="3"/>
        <end position="187"/>
    </location>
</feature>
<feature type="compositionally biased region" description="Basic and acidic residues" evidence="1">
    <location>
        <begin position="282"/>
        <end position="293"/>
    </location>
</feature>
<dbReference type="Proteomes" id="UP001497744">
    <property type="component" value="Unassembled WGS sequence"/>
</dbReference>
<dbReference type="RefSeq" id="XP_067718174.1">
    <property type="nucleotide sequence ID" value="XM_067862073.1"/>
</dbReference>
<dbReference type="AlphaFoldDB" id="A0AAV4M2K5"/>
<name>A0AAV4M2K5_BABCB</name>
<feature type="compositionally biased region" description="Basic and acidic residues" evidence="1">
    <location>
        <begin position="60"/>
        <end position="70"/>
    </location>
</feature>
<proteinExistence type="predicted"/>
<evidence type="ECO:0000259" key="2">
    <source>
        <dbReference type="SMART" id="SM01408"/>
    </source>
</evidence>
<dbReference type="Gene3D" id="6.10.140.1740">
    <property type="match status" value="1"/>
</dbReference>
<dbReference type="GeneID" id="94197586"/>
<comment type="caution">
    <text evidence="3">The sequence shown here is derived from an EMBL/GenBank/DDBJ whole genome shotgun (WGS) entry which is preliminary data.</text>
</comment>
<feature type="compositionally biased region" description="Low complexity" evidence="1">
    <location>
        <begin position="265"/>
        <end position="278"/>
    </location>
</feature>
<evidence type="ECO:0000313" key="3">
    <source>
        <dbReference type="EMBL" id="GIX66105.1"/>
    </source>
</evidence>
<evidence type="ECO:0000313" key="4">
    <source>
        <dbReference type="Proteomes" id="UP001497744"/>
    </source>
</evidence>
<dbReference type="Pfam" id="PF12998">
    <property type="entry name" value="ING"/>
    <property type="match status" value="1"/>
</dbReference>
<organism evidence="3 4">
    <name type="scientific">Babesia caballi</name>
    <dbReference type="NCBI Taxonomy" id="5871"/>
    <lineage>
        <taxon>Eukaryota</taxon>
        <taxon>Sar</taxon>
        <taxon>Alveolata</taxon>
        <taxon>Apicomplexa</taxon>
        <taxon>Aconoidasida</taxon>
        <taxon>Piroplasmida</taxon>
        <taxon>Babesiidae</taxon>
        <taxon>Babesia</taxon>
    </lineage>
</organism>
<dbReference type="EMBL" id="BPLF01000006">
    <property type="protein sequence ID" value="GIX66105.1"/>
    <property type="molecule type" value="Genomic_DNA"/>
</dbReference>
<reference evidence="3 4" key="1">
    <citation type="submission" date="2021-06" db="EMBL/GenBank/DDBJ databases">
        <title>Genome sequence of Babesia caballi.</title>
        <authorList>
            <person name="Yamagishi J."/>
            <person name="Kidaka T."/>
            <person name="Ochi A."/>
        </authorList>
    </citation>
    <scope>NUCLEOTIDE SEQUENCE [LARGE SCALE GENOMIC DNA]</scope>
    <source>
        <strain evidence="3">USDA-D6B2</strain>
    </source>
</reference>
<feature type="compositionally biased region" description="Low complexity" evidence="1">
    <location>
        <begin position="120"/>
        <end position="138"/>
    </location>
</feature>
<dbReference type="SMART" id="SM01408">
    <property type="entry name" value="ING"/>
    <property type="match status" value="1"/>
</dbReference>
<keyword evidence="4" id="KW-1185">Reference proteome</keyword>
<dbReference type="InterPro" id="IPR024610">
    <property type="entry name" value="ING_N_histone-binding"/>
</dbReference>